<name>A0ABY1BXS0_MYXFU</name>
<feature type="domain" description="GH29D-like beta-sandwich" evidence="4">
    <location>
        <begin position="513"/>
        <end position="577"/>
    </location>
</feature>
<evidence type="ECO:0000259" key="4">
    <source>
        <dbReference type="Pfam" id="PF13290"/>
    </source>
</evidence>
<evidence type="ECO:0000259" key="5">
    <source>
        <dbReference type="Pfam" id="PF26342"/>
    </source>
</evidence>
<gene>
    <name evidence="6" type="ORF">SAMN05443572_101963</name>
</gene>
<evidence type="ECO:0000256" key="1">
    <source>
        <dbReference type="ARBA" id="ARBA00022729"/>
    </source>
</evidence>
<proteinExistence type="predicted"/>
<feature type="chain" id="PRO_5045305686" evidence="3">
    <location>
        <begin position="28"/>
        <end position="1204"/>
    </location>
</feature>
<feature type="domain" description="GH29D-like beta-sandwich" evidence="4">
    <location>
        <begin position="425"/>
        <end position="492"/>
    </location>
</feature>
<feature type="region of interest" description="Disordered" evidence="2">
    <location>
        <begin position="33"/>
        <end position="81"/>
    </location>
</feature>
<protein>
    <submittedName>
        <fullName evidence="6">Chitobiase/beta-hexosaminidase C-terminal domain-containing protein</fullName>
    </submittedName>
</protein>
<reference evidence="6 7" key="1">
    <citation type="submission" date="2016-10" db="EMBL/GenBank/DDBJ databases">
        <authorList>
            <person name="Varghese N."/>
            <person name="Submissions S."/>
        </authorList>
    </citation>
    <scope>NUCLEOTIDE SEQUENCE [LARGE SCALE GENOMIC DNA]</scope>
    <source>
        <strain evidence="6 7">DSM 16525</strain>
    </source>
</reference>
<feature type="domain" description="GH29D-like beta-sandwich" evidence="4">
    <location>
        <begin position="600"/>
        <end position="667"/>
    </location>
</feature>
<dbReference type="Proteomes" id="UP000183760">
    <property type="component" value="Unassembled WGS sequence"/>
</dbReference>
<dbReference type="Gene3D" id="2.60.40.1220">
    <property type="match status" value="1"/>
</dbReference>
<dbReference type="PROSITE" id="PS51257">
    <property type="entry name" value="PROKAR_LIPOPROTEIN"/>
    <property type="match status" value="1"/>
</dbReference>
<accession>A0ABY1BXS0</accession>
<evidence type="ECO:0000313" key="6">
    <source>
        <dbReference type="EMBL" id="SET05272.1"/>
    </source>
</evidence>
<dbReference type="InterPro" id="IPR058683">
    <property type="entry name" value="TP_1001-like_C"/>
</dbReference>
<dbReference type="InterPro" id="IPR014755">
    <property type="entry name" value="Cu-Rt/internalin_Ig-like"/>
</dbReference>
<keyword evidence="7" id="KW-1185">Reference proteome</keyword>
<dbReference type="Pfam" id="PF26342">
    <property type="entry name" value="TP_1001_2nd"/>
    <property type="match status" value="1"/>
</dbReference>
<feature type="domain" description="GH29D-like beta-sandwich" evidence="4">
    <location>
        <begin position="78"/>
        <end position="145"/>
    </location>
</feature>
<comment type="caution">
    <text evidence="6">The sequence shown here is derived from an EMBL/GenBank/DDBJ whole genome shotgun (WGS) entry which is preliminary data.</text>
</comment>
<dbReference type="EMBL" id="FOIB01000001">
    <property type="protein sequence ID" value="SET05272.1"/>
    <property type="molecule type" value="Genomic_DNA"/>
</dbReference>
<keyword evidence="1 3" id="KW-0732">Signal</keyword>
<dbReference type="Pfam" id="PF13290">
    <property type="entry name" value="CHB_HEX_C_1"/>
    <property type="match status" value="6"/>
</dbReference>
<dbReference type="RefSeq" id="WP_083559582.1">
    <property type="nucleotide sequence ID" value="NZ_BJXR01000009.1"/>
</dbReference>
<feature type="domain" description="GH29D-like beta-sandwich" evidence="4">
    <location>
        <begin position="164"/>
        <end position="232"/>
    </location>
</feature>
<sequence length="1204" mass="126021">MSRHSFRFRAPWLLGVLSLLMVVSACGGGGGGPGGGGDVDGGPDGGLDGGLDGGPDAGLDGGPPPTPDTTPPSTSFSPVGGLFKGPTTVVLTCDDGSGVGCEATYYTLDGSAPTASSPRYTASLRLATTATLRVLSVDRAGNAEQARSAEYVIDAQPPTVSSTPGSGTYGRGRTITLSCEDGAGSGCVAIYYTLDGSPPSTSSTRYSSPLSLPGTGGLRLRFIGVDRAGHGSNEGNEYFVVDTQPPVSTASPPWGSYAAPIDVTLSCSDSGSGCARIHYTLDGTTPTTSSPVYERPLRIASPTRVNFFGVDVAGNEGAALSLPFVVDTVPPVTQASPEGGTFNDSLLVYLSCTDGDGSGCAATYVSFASDVNAPLPSFHRVTGSSSVVASGVLRFYSVDWVGHAGPVQMLTFLLDRTKPTASVAPRGGTFFTPQTVTLTCADTGGSDCAHIYYSVDGSWPSRFSSRYTQPITISKDTLLRFISVDGADNSSEFMDERYVFRSDTTAPTTVAHPAGGLFHTEQPVTLACGDGDGIGCSSTRYTLDGSEPTESNGLTYSGPISLSTTTRLRFRSVDALGHWEAPRLAEYEFDMDVPRSQVEPSGGTFDGPLSVRLACQDVGSGCAEIRYTLDGTEPSSSSPVYSEPLLVGQTTTVRFASVDVAGNVEATRRETYNLDASTLASAQIASLRTSPPSSAQPRLIDGAFITFVKPGVGTTRLEPEGFFLQAEKVGPAVFVEVPLASLVPAPVVGDRVRVLVTQMRLGSMDIATVDVASFAVLGSGYPMKALVQEVSGVNLPTNGDAYEAELVSIHGELIEVFSSEGVGTGFSSTRLVTSGVPSGSGSSYSQRLRMPELELSPELTPGCRVSLTTPLWRYGATHLTLWTWELLDSVVCPLPRVVFAQALNDSQVQVRFDRRIDGSSLDGAGGQFSIPGLVVTGATLHGPTEVRLQTSTQVAREPYTVTVSSTLTDRLGAPVQSPSHAYAFRGYATPARLRISEIDPSRLFGAAGRVELEVLQAGPMTNLALWMGHVPAAVATLPDVDVAVGDIVVVHLSENGLYSTHLPRSEVSRKDELPASSYALAHDAAWDVRGSTAFTVDDEMVLRLTDSFGNLQDGLILHSNGYNRPGFEAEAHALQDEQGWLPASCGGARCTSASTPRLRDISADIGPLFTTGGATQSLTRVRVEDSDSSVDWALRTKGVGLPNL</sequence>
<organism evidence="6 7">
    <name type="scientific">Myxococcus fulvus</name>
    <dbReference type="NCBI Taxonomy" id="33"/>
    <lineage>
        <taxon>Bacteria</taxon>
        <taxon>Pseudomonadati</taxon>
        <taxon>Myxococcota</taxon>
        <taxon>Myxococcia</taxon>
        <taxon>Myxococcales</taxon>
        <taxon>Cystobacterineae</taxon>
        <taxon>Myxococcaceae</taxon>
        <taxon>Myxococcus</taxon>
    </lineage>
</organism>
<feature type="domain" description="GH29D-like beta-sandwich" evidence="4">
    <location>
        <begin position="252"/>
        <end position="318"/>
    </location>
</feature>
<evidence type="ECO:0000256" key="3">
    <source>
        <dbReference type="SAM" id="SignalP"/>
    </source>
</evidence>
<feature type="compositionally biased region" description="Gly residues" evidence="2">
    <location>
        <begin position="33"/>
        <end position="61"/>
    </location>
</feature>
<feature type="signal peptide" evidence="3">
    <location>
        <begin position="1"/>
        <end position="27"/>
    </location>
</feature>
<feature type="domain" description="TP-1001-like C-terminal" evidence="5">
    <location>
        <begin position="991"/>
        <end position="1149"/>
    </location>
</feature>
<evidence type="ECO:0000313" key="7">
    <source>
        <dbReference type="Proteomes" id="UP000183760"/>
    </source>
</evidence>
<dbReference type="InterPro" id="IPR059177">
    <property type="entry name" value="GH29D-like_dom"/>
</dbReference>
<evidence type="ECO:0000256" key="2">
    <source>
        <dbReference type="SAM" id="MobiDB-lite"/>
    </source>
</evidence>